<comment type="subcellular location">
    <subcellularLocation>
        <location evidence="1">Membrane</location>
        <topology evidence="1">Multi-pass membrane protein</topology>
    </subcellularLocation>
</comment>
<evidence type="ECO:0000256" key="6">
    <source>
        <dbReference type="ARBA" id="ARBA00040648"/>
    </source>
</evidence>
<name>A0AA39IHY0_9BILA</name>
<dbReference type="PANTHER" id="PTHR14856:SF9">
    <property type="entry name" value="PQ-LOOP REPEAT-CONTAINING PROTEIN 1"/>
    <property type="match status" value="1"/>
</dbReference>
<dbReference type="GO" id="GO:0005829">
    <property type="term" value="C:cytosol"/>
    <property type="evidence" value="ECO:0007669"/>
    <property type="project" value="GOC"/>
</dbReference>
<dbReference type="AlphaFoldDB" id="A0AA39IHY0"/>
<dbReference type="Proteomes" id="UP001175271">
    <property type="component" value="Unassembled WGS sequence"/>
</dbReference>
<feature type="transmembrane region" description="Helical" evidence="8">
    <location>
        <begin position="477"/>
        <end position="494"/>
    </location>
</feature>
<feature type="transmembrane region" description="Helical" evidence="8">
    <location>
        <begin position="79"/>
        <end position="99"/>
    </location>
</feature>
<organism evidence="9 10">
    <name type="scientific">Steinernema hermaphroditum</name>
    <dbReference type="NCBI Taxonomy" id="289476"/>
    <lineage>
        <taxon>Eukaryota</taxon>
        <taxon>Metazoa</taxon>
        <taxon>Ecdysozoa</taxon>
        <taxon>Nematoda</taxon>
        <taxon>Chromadorea</taxon>
        <taxon>Rhabditida</taxon>
        <taxon>Tylenchina</taxon>
        <taxon>Panagrolaimomorpha</taxon>
        <taxon>Strongyloidoidea</taxon>
        <taxon>Steinernematidae</taxon>
        <taxon>Steinernema</taxon>
    </lineage>
</organism>
<evidence type="ECO:0000313" key="10">
    <source>
        <dbReference type="Proteomes" id="UP001175271"/>
    </source>
</evidence>
<evidence type="ECO:0000256" key="4">
    <source>
        <dbReference type="ARBA" id="ARBA00022989"/>
    </source>
</evidence>
<feature type="transmembrane region" description="Helical" evidence="8">
    <location>
        <begin position="40"/>
        <end position="59"/>
    </location>
</feature>
<feature type="transmembrane region" description="Helical" evidence="8">
    <location>
        <begin position="304"/>
        <end position="323"/>
    </location>
</feature>
<evidence type="ECO:0000256" key="2">
    <source>
        <dbReference type="ARBA" id="ARBA00022692"/>
    </source>
</evidence>
<keyword evidence="4 8" id="KW-1133">Transmembrane helix</keyword>
<dbReference type="InterPro" id="IPR052241">
    <property type="entry name" value="SLC66/Scramblase_ANY1"/>
</dbReference>
<protein>
    <recommendedName>
        <fullName evidence="6">Solute carrier family 66 member 2</fullName>
    </recommendedName>
    <alternativeName>
        <fullName evidence="7">PQ-loop repeat-containing protein 1</fullName>
    </alternativeName>
</protein>
<keyword evidence="10" id="KW-1185">Reference proteome</keyword>
<dbReference type="SMART" id="SM00679">
    <property type="entry name" value="CTNS"/>
    <property type="match status" value="2"/>
</dbReference>
<feature type="transmembrane region" description="Helical" evidence="8">
    <location>
        <begin position="335"/>
        <end position="357"/>
    </location>
</feature>
<dbReference type="FunFam" id="1.20.1280.290:FF:000005">
    <property type="entry name" value="PQ-loop repeat-containing protein 1"/>
    <property type="match status" value="1"/>
</dbReference>
<accession>A0AA39IHY0</accession>
<evidence type="ECO:0000256" key="8">
    <source>
        <dbReference type="SAM" id="Phobius"/>
    </source>
</evidence>
<dbReference type="GO" id="GO:0071595">
    <property type="term" value="C:Nem1-Spo7 phosphatase complex"/>
    <property type="evidence" value="ECO:0007669"/>
    <property type="project" value="InterPro"/>
</dbReference>
<dbReference type="GO" id="GO:0005802">
    <property type="term" value="C:trans-Golgi network"/>
    <property type="evidence" value="ECO:0007669"/>
    <property type="project" value="TreeGrafter"/>
</dbReference>
<proteinExistence type="predicted"/>
<dbReference type="Pfam" id="PF09771">
    <property type="entry name" value="Tmemb_18A"/>
    <property type="match status" value="1"/>
</dbReference>
<dbReference type="GO" id="GO:0045332">
    <property type="term" value="P:phospholipid translocation"/>
    <property type="evidence" value="ECO:0007669"/>
    <property type="project" value="TreeGrafter"/>
</dbReference>
<feature type="transmembrane region" description="Helical" evidence="8">
    <location>
        <begin position="363"/>
        <end position="384"/>
    </location>
</feature>
<dbReference type="GO" id="GO:0005768">
    <property type="term" value="C:endosome"/>
    <property type="evidence" value="ECO:0007669"/>
    <property type="project" value="TreeGrafter"/>
</dbReference>
<evidence type="ECO:0000256" key="7">
    <source>
        <dbReference type="ARBA" id="ARBA00043159"/>
    </source>
</evidence>
<evidence type="ECO:0000256" key="5">
    <source>
        <dbReference type="ARBA" id="ARBA00023136"/>
    </source>
</evidence>
<feature type="transmembrane region" description="Helical" evidence="8">
    <location>
        <begin position="447"/>
        <end position="465"/>
    </location>
</feature>
<gene>
    <name evidence="9" type="ORF">QR680_008792</name>
</gene>
<dbReference type="Gene3D" id="1.20.1280.290">
    <property type="match status" value="2"/>
</dbReference>
<evidence type="ECO:0000256" key="1">
    <source>
        <dbReference type="ARBA" id="ARBA00004141"/>
    </source>
</evidence>
<sequence>MENGNNTRLDEANASCDDLKFFERRLTEVMEHMQPTASKWRCFFLLVILSIFFAIIYLGYLCFSDPSTPMISFYELLEAQKLCTIGVAVIVLIMTILGVHKRVVAPRIIVDRIKTVLVDFCLSCDEVADDGESPTSCSLDEDEERWSEEFCLYTRRDVAGAVLLLSVDKEKTGWLPTLVACGDCCSYLSLPICTCIKELSLSLALFWLERSMGDRNDSREQGAREARWSFGGQFAAANSAFTVAALNNSSAAPQVAADAASSVEAFNSATSGVTIANSTSNSTMIVTDSAGLKLLSLKDMFTKVGGFLADVFMIFGGAIPYVFQYAEIYQRKSALGFSLYVCLALCVANILRILFWFGKHFKITLLVQSIVMLICMFLMLEISVRMNRKLVNKSQRTSILNGHFISDFWQWSDLKSYAIALALFTAVASAITAACIGFQWYVEALGLVALLVEAMLGVPQMMRNFQRKSTTGMSVKMVLMWLIGDLAKTAYFVIHREPAQFWICAILQITIDIIILLQVVVYGRRSRSPSIPYSVSVSSAKELNAEP</sequence>
<dbReference type="PANTHER" id="PTHR14856">
    <property type="entry name" value="PQ-LOOP REPEAT-CONTAINING PROTEIN 1-LIKE PROTEIN"/>
    <property type="match status" value="1"/>
</dbReference>
<dbReference type="Pfam" id="PF04193">
    <property type="entry name" value="PQ-loop"/>
    <property type="match status" value="2"/>
</dbReference>
<keyword evidence="3" id="KW-0677">Repeat</keyword>
<keyword evidence="2 8" id="KW-0812">Transmembrane</keyword>
<dbReference type="FunFam" id="1.20.1280.290:FF:000008">
    <property type="entry name" value="PQ-loop repeat-containing protein 1"/>
    <property type="match status" value="1"/>
</dbReference>
<keyword evidence="5 8" id="KW-0472">Membrane</keyword>
<dbReference type="InterPro" id="IPR006603">
    <property type="entry name" value="PQ-loop_rpt"/>
</dbReference>
<evidence type="ECO:0000313" key="9">
    <source>
        <dbReference type="EMBL" id="KAK0424687.1"/>
    </source>
</evidence>
<feature type="transmembrane region" description="Helical" evidence="8">
    <location>
        <begin position="417"/>
        <end position="441"/>
    </location>
</feature>
<evidence type="ECO:0000256" key="3">
    <source>
        <dbReference type="ARBA" id="ARBA00022737"/>
    </source>
</evidence>
<dbReference type="EMBL" id="JAUCMV010000001">
    <property type="protein sequence ID" value="KAK0424687.1"/>
    <property type="molecule type" value="Genomic_DNA"/>
</dbReference>
<reference evidence="9" key="1">
    <citation type="submission" date="2023-06" db="EMBL/GenBank/DDBJ databases">
        <title>Genomic analysis of the entomopathogenic nematode Steinernema hermaphroditum.</title>
        <authorList>
            <person name="Schwarz E.M."/>
            <person name="Heppert J.K."/>
            <person name="Baniya A."/>
            <person name="Schwartz H.T."/>
            <person name="Tan C.-H."/>
            <person name="Antoshechkin I."/>
            <person name="Sternberg P.W."/>
            <person name="Goodrich-Blair H."/>
            <person name="Dillman A.R."/>
        </authorList>
    </citation>
    <scope>NUCLEOTIDE SEQUENCE</scope>
    <source>
        <strain evidence="9">PS9179</strain>
        <tissue evidence="9">Whole animal</tissue>
    </source>
</reference>
<comment type="caution">
    <text evidence="9">The sequence shown here is derived from an EMBL/GenBank/DDBJ whole genome shotgun (WGS) entry which is preliminary data.</text>
</comment>
<dbReference type="InterPro" id="IPR019168">
    <property type="entry name" value="NEP1-R1"/>
</dbReference>
<dbReference type="GO" id="GO:0042147">
    <property type="term" value="P:retrograde transport, endosome to Golgi"/>
    <property type="evidence" value="ECO:0007669"/>
    <property type="project" value="TreeGrafter"/>
</dbReference>
<feature type="transmembrane region" description="Helical" evidence="8">
    <location>
        <begin position="500"/>
        <end position="522"/>
    </location>
</feature>